<evidence type="ECO:0000313" key="3">
    <source>
        <dbReference type="Proteomes" id="UP000694569"/>
    </source>
</evidence>
<dbReference type="Ensembl" id="ENSLLET00000041968.1">
    <property type="protein sequence ID" value="ENSLLEP00000040329.1"/>
    <property type="gene ID" value="ENSLLEG00000025673.1"/>
</dbReference>
<dbReference type="GeneTree" id="ENSGT00940000154669"/>
<dbReference type="InterPro" id="IPR058912">
    <property type="entry name" value="HTH_animal"/>
</dbReference>
<dbReference type="OrthoDB" id="9909086at2759"/>
<name>A0A8C5QNU7_9ANUR</name>
<dbReference type="PANTHER" id="PTHR21301">
    <property type="entry name" value="REVERSE TRANSCRIPTASE"/>
    <property type="match status" value="1"/>
</dbReference>
<dbReference type="Proteomes" id="UP000694569">
    <property type="component" value="Unplaced"/>
</dbReference>
<protein>
    <recommendedName>
        <fullName evidence="1">Reverse transcriptase domain-containing protein</fullName>
    </recommendedName>
</protein>
<feature type="domain" description="Reverse transcriptase" evidence="1">
    <location>
        <begin position="194"/>
        <end position="432"/>
    </location>
</feature>
<dbReference type="PROSITE" id="PS50878">
    <property type="entry name" value="RT_POL"/>
    <property type="match status" value="1"/>
</dbReference>
<evidence type="ECO:0000259" key="1">
    <source>
        <dbReference type="PROSITE" id="PS50878"/>
    </source>
</evidence>
<organism evidence="2 3">
    <name type="scientific">Leptobrachium leishanense</name>
    <name type="common">Leishan spiny toad</name>
    <dbReference type="NCBI Taxonomy" id="445787"/>
    <lineage>
        <taxon>Eukaryota</taxon>
        <taxon>Metazoa</taxon>
        <taxon>Chordata</taxon>
        <taxon>Craniata</taxon>
        <taxon>Vertebrata</taxon>
        <taxon>Euteleostomi</taxon>
        <taxon>Amphibia</taxon>
        <taxon>Batrachia</taxon>
        <taxon>Anura</taxon>
        <taxon>Pelobatoidea</taxon>
        <taxon>Megophryidae</taxon>
        <taxon>Leptobrachium</taxon>
    </lineage>
</organism>
<sequence length="502" mass="58535">MKGIFNLSQKVLTNTEIKVLNKGLKFAPTKRMDKFSMYIDLQRFKRKLSLKKYFLRSPVESSMPIDSDKFTHTNLKKKSKFYPRHTISDEIKMFENLVSTDIDRMVVREKNHNLTIEEKKSIKNLDNDETIVIKPADKGGGIVVWSKEAYNKEALRILEDKKTYTKLKSNPITTIRENLQVLLQGGKEKGILTEREFQYLMIEDIKTPHFYILPKIHKNITEPPGRPIVAGIHSITSCLSEYVDILLQPIVKEMPSYLKDTISILQILDEIKWEEDYIMVVSDVNSLYSNIPHVMGMQIVNERISDSKKLDDTQVGFIMESIQFILENNYFKFGEDFFLQKNGTAMGTKFAPSYANLYMAGWEAQFVYGSHSWAHNIPLYRRYIDDVFFVWRGSEEDLITFLDSLNSQVWGITLENKWSREKIAFLDLEIYISEGSVKCKTFFKEVDTNTYINTTSCHNPSWLKGVPKGQFMRLRRNCSDLNIFEQQANQLKEKFLERGIMP</sequence>
<dbReference type="Pfam" id="PF26215">
    <property type="entry name" value="HTH_animal"/>
    <property type="match status" value="1"/>
</dbReference>
<evidence type="ECO:0000313" key="2">
    <source>
        <dbReference type="Ensembl" id="ENSLLEP00000040329.1"/>
    </source>
</evidence>
<proteinExistence type="predicted"/>
<dbReference type="PANTHER" id="PTHR21301:SF10">
    <property type="entry name" value="REVERSE TRANSCRIPTASE DOMAIN-CONTAINING PROTEIN"/>
    <property type="match status" value="1"/>
</dbReference>
<reference evidence="2" key="1">
    <citation type="submission" date="2025-08" db="UniProtKB">
        <authorList>
            <consortium name="Ensembl"/>
        </authorList>
    </citation>
    <scope>IDENTIFICATION</scope>
</reference>
<accession>A0A8C5QNU7</accession>
<dbReference type="AlphaFoldDB" id="A0A8C5QNU7"/>
<keyword evidence="3" id="KW-1185">Reference proteome</keyword>
<reference evidence="2" key="2">
    <citation type="submission" date="2025-09" db="UniProtKB">
        <authorList>
            <consortium name="Ensembl"/>
        </authorList>
    </citation>
    <scope>IDENTIFICATION</scope>
</reference>
<dbReference type="InterPro" id="IPR000477">
    <property type="entry name" value="RT_dom"/>
</dbReference>